<dbReference type="PANTHER" id="PTHR33706">
    <property type="entry name" value="MORN VARIANT REPEAT PROTEIN"/>
    <property type="match status" value="1"/>
</dbReference>
<evidence type="ECO:0000313" key="1">
    <source>
        <dbReference type="EMBL" id="CAD8203672.1"/>
    </source>
</evidence>
<dbReference type="PANTHER" id="PTHR33706:SF1">
    <property type="entry name" value="TPR REPEAT PROTEIN"/>
    <property type="match status" value="1"/>
</dbReference>
<evidence type="ECO:0000313" key="2">
    <source>
        <dbReference type="Proteomes" id="UP000689195"/>
    </source>
</evidence>
<comment type="caution">
    <text evidence="1">The sequence shown here is derived from an EMBL/GenBank/DDBJ whole genome shotgun (WGS) entry which is preliminary data.</text>
</comment>
<sequence length="77" mass="9271">MYIFYKQYKQIRGGGLYNKNCQKHGKWTLLSDNFFMYNLITYIGSFQDGEKVGQWDIMKIQIQDDNLIFEKIGQKIY</sequence>
<dbReference type="EMBL" id="CAJJDO010000134">
    <property type="protein sequence ID" value="CAD8203672.1"/>
    <property type="molecule type" value="Genomic_DNA"/>
</dbReference>
<dbReference type="Proteomes" id="UP000689195">
    <property type="component" value="Unassembled WGS sequence"/>
</dbReference>
<proteinExistence type="predicted"/>
<protein>
    <submittedName>
        <fullName evidence="1">Uncharacterized protein</fullName>
    </submittedName>
</protein>
<name>A0A8S1XT11_9CILI</name>
<organism evidence="1 2">
    <name type="scientific">Paramecium pentaurelia</name>
    <dbReference type="NCBI Taxonomy" id="43138"/>
    <lineage>
        <taxon>Eukaryota</taxon>
        <taxon>Sar</taxon>
        <taxon>Alveolata</taxon>
        <taxon>Ciliophora</taxon>
        <taxon>Intramacronucleata</taxon>
        <taxon>Oligohymenophorea</taxon>
        <taxon>Peniculida</taxon>
        <taxon>Parameciidae</taxon>
        <taxon>Paramecium</taxon>
    </lineage>
</organism>
<keyword evidence="2" id="KW-1185">Reference proteome</keyword>
<dbReference type="AlphaFoldDB" id="A0A8S1XT11"/>
<reference evidence="1" key="1">
    <citation type="submission" date="2021-01" db="EMBL/GenBank/DDBJ databases">
        <authorList>
            <consortium name="Genoscope - CEA"/>
            <person name="William W."/>
        </authorList>
    </citation>
    <scope>NUCLEOTIDE SEQUENCE</scope>
</reference>
<accession>A0A8S1XT11</accession>
<gene>
    <name evidence="1" type="ORF">PPENT_87.1.T1340116</name>
</gene>